<dbReference type="Gene3D" id="3.20.20.190">
    <property type="entry name" value="Phosphatidylinositol (PI) phosphodiesterase"/>
    <property type="match status" value="1"/>
</dbReference>
<evidence type="ECO:0000313" key="2">
    <source>
        <dbReference type="EMBL" id="AYR27005.1"/>
    </source>
</evidence>
<dbReference type="CDD" id="cd08566">
    <property type="entry name" value="GDPD_AtGDE_like"/>
    <property type="match status" value="1"/>
</dbReference>
<dbReference type="PANTHER" id="PTHR46320:SF1">
    <property type="entry name" value="GLYCEROPHOSPHODIESTER PHOSPHODIESTERASE 1"/>
    <property type="match status" value="1"/>
</dbReference>
<protein>
    <submittedName>
        <fullName evidence="2">Glycerophosphodiester phosphodiesterase</fullName>
    </submittedName>
</protein>
<proteinExistence type="predicted"/>
<dbReference type="GO" id="GO:0005886">
    <property type="term" value="C:plasma membrane"/>
    <property type="evidence" value="ECO:0007669"/>
    <property type="project" value="TreeGrafter"/>
</dbReference>
<dbReference type="InterPro" id="IPR030395">
    <property type="entry name" value="GP_PDE_dom"/>
</dbReference>
<dbReference type="InterPro" id="IPR017946">
    <property type="entry name" value="PLC-like_Pdiesterase_TIM-brl"/>
</dbReference>
<dbReference type="GO" id="GO:0070291">
    <property type="term" value="P:N-acylethanolamine metabolic process"/>
    <property type="evidence" value="ECO:0007669"/>
    <property type="project" value="TreeGrafter"/>
</dbReference>
<feature type="domain" description="GP-PDE" evidence="1">
    <location>
        <begin position="22"/>
        <end position="286"/>
    </location>
</feature>
<dbReference type="PROSITE" id="PS51704">
    <property type="entry name" value="GP_PDE"/>
    <property type="match status" value="1"/>
</dbReference>
<sequence length="292" mass="31923">MDQAHAFPAWRQSALTTPTGVVLVSSHRSCWTETSENSLDGIRRCIAEGIDIGEIDVRTTRDGALVLMHDETVDRTTDGQGAVADLSLAQIRSLRLRAHGGGHKAALTARRIPTLQEALAAARGRILLNLDVKAADIGPMVAAIMETDTAHDVLLNINEGVDPQQVAWVRSLGIAVQTLYFDEKTGASRRQAQLQAMARQEPTVLQPIFHDPAVVDAARQAVQGRPVRLLVNTMALDIDSGRPMNLAGPYLDTVALQHPEQVWGKLIENGVSIIQTDEPQRLLAWLKRKKLR</sequence>
<dbReference type="SUPFAM" id="SSF51695">
    <property type="entry name" value="PLC-like phosphodiesterases"/>
    <property type="match status" value="1"/>
</dbReference>
<reference evidence="2 3" key="1">
    <citation type="submission" date="2017-11" db="EMBL/GenBank/DDBJ databases">
        <title>Complete genome sequence of Herbaspirillum rubrisubalbicans DSM 11543.</title>
        <authorList>
            <person name="Chen M."/>
            <person name="An Q."/>
        </authorList>
    </citation>
    <scope>NUCLEOTIDE SEQUENCE [LARGE SCALE GENOMIC DNA]</scope>
    <source>
        <strain evidence="2 3">DSM 11543</strain>
    </source>
</reference>
<evidence type="ECO:0000313" key="3">
    <source>
        <dbReference type="Proteomes" id="UP000269199"/>
    </source>
</evidence>
<organism evidence="2 3">
    <name type="scientific">Herbaspirillum rubrisubalbicans</name>
    <dbReference type="NCBI Taxonomy" id="80842"/>
    <lineage>
        <taxon>Bacteria</taxon>
        <taxon>Pseudomonadati</taxon>
        <taxon>Pseudomonadota</taxon>
        <taxon>Betaproteobacteria</taxon>
        <taxon>Burkholderiales</taxon>
        <taxon>Oxalobacteraceae</taxon>
        <taxon>Herbaspirillum</taxon>
    </lineage>
</organism>
<gene>
    <name evidence="2" type="ORF">RC54_14415</name>
</gene>
<evidence type="ECO:0000259" key="1">
    <source>
        <dbReference type="PROSITE" id="PS51704"/>
    </source>
</evidence>
<dbReference type="PANTHER" id="PTHR46320">
    <property type="entry name" value="GLYCEROPHOSPHODIESTER PHOSPHODIESTERASE 1"/>
    <property type="match status" value="1"/>
</dbReference>
<dbReference type="Proteomes" id="UP000269199">
    <property type="component" value="Chromosome"/>
</dbReference>
<name>A0AAD0XJU3_9BURK</name>
<dbReference type="Pfam" id="PF03009">
    <property type="entry name" value="GDPD"/>
    <property type="match status" value="1"/>
</dbReference>
<dbReference type="AlphaFoldDB" id="A0AAD0XJU3"/>
<dbReference type="EMBL" id="CP024996">
    <property type="protein sequence ID" value="AYR27005.1"/>
    <property type="molecule type" value="Genomic_DNA"/>
</dbReference>
<dbReference type="Pfam" id="PF16387">
    <property type="entry name" value="DUF4996"/>
    <property type="match status" value="1"/>
</dbReference>
<dbReference type="GO" id="GO:0008889">
    <property type="term" value="F:glycerophosphodiester phosphodiesterase activity"/>
    <property type="evidence" value="ECO:0007669"/>
    <property type="project" value="TreeGrafter"/>
</dbReference>
<dbReference type="InterPro" id="IPR032160">
    <property type="entry name" value="DUF4996"/>
</dbReference>
<accession>A0AAD0XJU3</accession>
<dbReference type="GO" id="GO:0006644">
    <property type="term" value="P:phospholipid metabolic process"/>
    <property type="evidence" value="ECO:0007669"/>
    <property type="project" value="TreeGrafter"/>
</dbReference>
<dbReference type="GO" id="GO:0006580">
    <property type="term" value="P:ethanolamine metabolic process"/>
    <property type="evidence" value="ECO:0007669"/>
    <property type="project" value="TreeGrafter"/>
</dbReference>